<reference evidence="2" key="1">
    <citation type="journal article" date="2014" name="Int. J. Syst. Evol. Microbiol.">
        <title>Complete genome sequence of Corynebacterium casei LMG S-19264T (=DSM 44701T), isolated from a smear-ripened cheese.</title>
        <authorList>
            <consortium name="US DOE Joint Genome Institute (JGI-PGF)"/>
            <person name="Walter F."/>
            <person name="Albersmeier A."/>
            <person name="Kalinowski J."/>
            <person name="Ruckert C."/>
        </authorList>
    </citation>
    <scope>NUCLEOTIDE SEQUENCE</scope>
    <source>
        <strain evidence="2">KCTC 42249</strain>
    </source>
</reference>
<comment type="caution">
    <text evidence="2">The sequence shown here is derived from an EMBL/GenBank/DDBJ whole genome shotgun (WGS) entry which is preliminary data.</text>
</comment>
<keyword evidence="1" id="KW-0732">Signal</keyword>
<protein>
    <recommendedName>
        <fullName evidence="4">DUF2141 domain-containing protein</fullName>
    </recommendedName>
</protein>
<accession>A0A8J3DVW2</accession>
<dbReference type="Pfam" id="PF09912">
    <property type="entry name" value="DUF2141"/>
    <property type="match status" value="1"/>
</dbReference>
<sequence length="140" mass="14847">MKRTALGLALLLPVTTAHAGDLVVEVSGLRNNQGSLALCVTADPAGFPGCNKAATQRVIPAAQARRPITFPNLPAGTYAVAVIHDENNNGKLDTNFVGIPKEGIAVSNNAVPKFSAPKFRDAGFVLGKQRVTQRVRVVYW</sequence>
<feature type="chain" id="PRO_5035218915" description="DUF2141 domain-containing protein" evidence="1">
    <location>
        <begin position="20"/>
        <end position="140"/>
    </location>
</feature>
<dbReference type="InterPro" id="IPR018673">
    <property type="entry name" value="DUF2141"/>
</dbReference>
<name>A0A8J3DVW2_9HYPH</name>
<proteinExistence type="predicted"/>
<evidence type="ECO:0000313" key="3">
    <source>
        <dbReference type="Proteomes" id="UP000630142"/>
    </source>
</evidence>
<evidence type="ECO:0000256" key="1">
    <source>
        <dbReference type="SAM" id="SignalP"/>
    </source>
</evidence>
<evidence type="ECO:0000313" key="2">
    <source>
        <dbReference type="EMBL" id="GHD15598.1"/>
    </source>
</evidence>
<gene>
    <name evidence="2" type="ORF">GCM10016234_22710</name>
</gene>
<dbReference type="RefSeq" id="WP_189503907.1">
    <property type="nucleotide sequence ID" value="NZ_BMZQ01000002.1"/>
</dbReference>
<feature type="signal peptide" evidence="1">
    <location>
        <begin position="1"/>
        <end position="19"/>
    </location>
</feature>
<dbReference type="AlphaFoldDB" id="A0A8J3DVW2"/>
<reference evidence="2" key="2">
    <citation type="submission" date="2020-09" db="EMBL/GenBank/DDBJ databases">
        <authorList>
            <person name="Sun Q."/>
            <person name="Kim S."/>
        </authorList>
    </citation>
    <scope>NUCLEOTIDE SEQUENCE</scope>
    <source>
        <strain evidence="2">KCTC 42249</strain>
    </source>
</reference>
<organism evidence="2 3">
    <name type="scientific">Tianweitania populi</name>
    <dbReference type="NCBI Taxonomy" id="1607949"/>
    <lineage>
        <taxon>Bacteria</taxon>
        <taxon>Pseudomonadati</taxon>
        <taxon>Pseudomonadota</taxon>
        <taxon>Alphaproteobacteria</taxon>
        <taxon>Hyphomicrobiales</taxon>
        <taxon>Phyllobacteriaceae</taxon>
        <taxon>Tianweitania</taxon>
    </lineage>
</organism>
<dbReference type="Proteomes" id="UP000630142">
    <property type="component" value="Unassembled WGS sequence"/>
</dbReference>
<keyword evidence="3" id="KW-1185">Reference proteome</keyword>
<evidence type="ECO:0008006" key="4">
    <source>
        <dbReference type="Google" id="ProtNLM"/>
    </source>
</evidence>
<dbReference type="EMBL" id="BMZQ01000002">
    <property type="protein sequence ID" value="GHD15598.1"/>
    <property type="molecule type" value="Genomic_DNA"/>
</dbReference>